<reference evidence="8" key="1">
    <citation type="journal article" date="2017" name="J. Phycol.">
        <title>Analysis of chloroplast genomes and a supermatrix inform reclassification of the Rhodomelaceae (Rhodophyta).</title>
        <authorList>
            <person name="Diaz-Tapia P."/>
            <person name="Maggs C.A."/>
            <person name="West J.A."/>
            <person name="Verbruggen H."/>
        </authorList>
    </citation>
    <scope>NUCLEOTIDE SEQUENCE</scope>
    <source>
        <strain evidence="8">HV1501</strain>
    </source>
</reference>
<dbReference type="Gene3D" id="3.30.70.330">
    <property type="match status" value="1"/>
</dbReference>
<dbReference type="PROSITE" id="PS00050">
    <property type="entry name" value="RIBOSOMAL_L23"/>
    <property type="match status" value="1"/>
</dbReference>
<dbReference type="GO" id="GO:0006412">
    <property type="term" value="P:translation"/>
    <property type="evidence" value="ECO:0007669"/>
    <property type="project" value="UniProtKB-UniRule"/>
</dbReference>
<keyword evidence="8" id="KW-0934">Plastid</keyword>
<dbReference type="GO" id="GO:1990904">
    <property type="term" value="C:ribonucleoprotein complex"/>
    <property type="evidence" value="ECO:0007669"/>
    <property type="project" value="UniProtKB-KW"/>
</dbReference>
<dbReference type="InterPro" id="IPR001014">
    <property type="entry name" value="Ribosomal_uL23_CS"/>
</dbReference>
<geneLocation type="chloroplast" evidence="8"/>
<dbReference type="GO" id="GO:0005840">
    <property type="term" value="C:ribosome"/>
    <property type="evidence" value="ECO:0007669"/>
    <property type="project" value="UniProtKB-KW"/>
</dbReference>
<evidence type="ECO:0000256" key="3">
    <source>
        <dbReference type="ARBA" id="ARBA00022884"/>
    </source>
</evidence>
<evidence type="ECO:0000256" key="2">
    <source>
        <dbReference type="ARBA" id="ARBA00022730"/>
    </source>
</evidence>
<comment type="similarity">
    <text evidence="1 6 7">Belongs to the universal ribosomal protein uL23 family.</text>
</comment>
<dbReference type="InterPro" id="IPR013025">
    <property type="entry name" value="Ribosomal_uL23-like"/>
</dbReference>
<dbReference type="EMBL" id="MF101410">
    <property type="protein sequence ID" value="ARW59832.1"/>
    <property type="molecule type" value="Genomic_DNA"/>
</dbReference>
<proteinExistence type="inferred from homology"/>
<dbReference type="GO" id="GO:0009507">
    <property type="term" value="C:chloroplast"/>
    <property type="evidence" value="ECO:0007669"/>
    <property type="project" value="UniProtKB-SubCell"/>
</dbReference>
<protein>
    <recommendedName>
        <fullName evidence="6">Large ribosomal subunit protein uL23c</fullName>
    </recommendedName>
</protein>
<evidence type="ECO:0000313" key="8">
    <source>
        <dbReference type="EMBL" id="ARW59832.1"/>
    </source>
</evidence>
<evidence type="ECO:0000256" key="6">
    <source>
        <dbReference type="HAMAP-Rule" id="MF_01369"/>
    </source>
</evidence>
<dbReference type="InterPro" id="IPR012677">
    <property type="entry name" value="Nucleotide-bd_a/b_plait_sf"/>
</dbReference>
<dbReference type="RefSeq" id="YP_009391688.1">
    <property type="nucleotide sequence ID" value="NC_035259.1"/>
</dbReference>
<dbReference type="HAMAP" id="MF_01369_B">
    <property type="entry name" value="Ribosomal_uL23_B"/>
    <property type="match status" value="1"/>
</dbReference>
<dbReference type="Pfam" id="PF00276">
    <property type="entry name" value="Ribosomal_L23"/>
    <property type="match status" value="1"/>
</dbReference>
<keyword evidence="3 6" id="KW-0694">RNA-binding</keyword>
<dbReference type="GeneID" id="33348078"/>
<keyword evidence="8" id="KW-0150">Chloroplast</keyword>
<dbReference type="NCBIfam" id="NF004363">
    <property type="entry name" value="PRK05738.2-4"/>
    <property type="match status" value="1"/>
</dbReference>
<gene>
    <name evidence="6 8" type="primary">rpl23</name>
</gene>
<name>A0A1Z1M1R5_9FLOR</name>
<evidence type="ECO:0000256" key="5">
    <source>
        <dbReference type="ARBA" id="ARBA00023274"/>
    </source>
</evidence>
<comment type="subcellular location">
    <subcellularLocation>
        <location evidence="6">Plastid</location>
        <location evidence="6">Chloroplast</location>
    </subcellularLocation>
</comment>
<dbReference type="SUPFAM" id="SSF54189">
    <property type="entry name" value="Ribosomal proteins S24e, L23 and L15e"/>
    <property type="match status" value="1"/>
</dbReference>
<sequence>MILNKKISNIIDIIKYPIITDKTTKDIENNIYCFQVDKNSNKKEIKIAVENTFNVKVDKINTSIYPTKTKRVGKFKGTITKYKKAIIKLKNSYTINLFESD</sequence>
<dbReference type="GO" id="GO:0003735">
    <property type="term" value="F:structural constituent of ribosome"/>
    <property type="evidence" value="ECO:0007669"/>
    <property type="project" value="InterPro"/>
</dbReference>
<keyword evidence="2 6" id="KW-0699">rRNA-binding</keyword>
<keyword evidence="4 6" id="KW-0689">Ribosomal protein</keyword>
<accession>A0A1Z1M1R5</accession>
<evidence type="ECO:0000256" key="1">
    <source>
        <dbReference type="ARBA" id="ARBA00006700"/>
    </source>
</evidence>
<dbReference type="PANTHER" id="PTHR11620">
    <property type="entry name" value="60S RIBOSOMAL PROTEIN L23A"/>
    <property type="match status" value="1"/>
</dbReference>
<evidence type="ECO:0000256" key="4">
    <source>
        <dbReference type="ARBA" id="ARBA00022980"/>
    </source>
</evidence>
<dbReference type="GO" id="GO:0019843">
    <property type="term" value="F:rRNA binding"/>
    <property type="evidence" value="ECO:0007669"/>
    <property type="project" value="UniProtKB-UniRule"/>
</dbReference>
<dbReference type="InterPro" id="IPR012678">
    <property type="entry name" value="Ribosomal_uL23/eL15/eS24_sf"/>
</dbReference>
<organism evidence="8">
    <name type="scientific">Laurenciella marilzae</name>
    <dbReference type="NCBI Taxonomy" id="1413812"/>
    <lineage>
        <taxon>Eukaryota</taxon>
        <taxon>Rhodophyta</taxon>
        <taxon>Florideophyceae</taxon>
        <taxon>Rhodymeniophycidae</taxon>
        <taxon>Ceramiales</taxon>
        <taxon>Rhodomelaceae</taxon>
        <taxon>Laurencieae</taxon>
        <taxon>Laurenciella</taxon>
    </lineage>
</organism>
<comment type="function">
    <text evidence="6">Binds to 23S rRNA.</text>
</comment>
<keyword evidence="5 6" id="KW-0687">Ribonucleoprotein</keyword>
<comment type="subunit">
    <text evidence="6">Part of the 50S ribosomal subunit.</text>
</comment>
<evidence type="ECO:0000256" key="7">
    <source>
        <dbReference type="RuleBase" id="RU003934"/>
    </source>
</evidence>
<dbReference type="AlphaFoldDB" id="A0A1Z1M1R5"/>